<feature type="chain" id="PRO_5040732831" description="DUF1850 domain-containing protein" evidence="1">
    <location>
        <begin position="21"/>
        <end position="147"/>
    </location>
</feature>
<dbReference type="OrthoDB" id="5298197at2"/>
<dbReference type="EMBL" id="AOGK01000017">
    <property type="protein sequence ID" value="MDG5977205.1"/>
    <property type="molecule type" value="Genomic_DNA"/>
</dbReference>
<evidence type="ECO:0008006" key="4">
    <source>
        <dbReference type="Google" id="ProtNLM"/>
    </source>
</evidence>
<proteinExistence type="predicted"/>
<protein>
    <recommendedName>
        <fullName evidence="4">DUF1850 domain-containing protein</fullName>
    </recommendedName>
</protein>
<dbReference type="Pfam" id="PF08905">
    <property type="entry name" value="DUF1850"/>
    <property type="match status" value="1"/>
</dbReference>
<dbReference type="InterPro" id="IPR015001">
    <property type="entry name" value="DUF1850"/>
</dbReference>
<dbReference type="Proteomes" id="UP001152876">
    <property type="component" value="Unassembled WGS sequence"/>
</dbReference>
<sequence>MALLGVCLALAASSAPPVFVPVQSFTLAWTHSIEKVRWEEDYAVAPGATPGAAPVLQALAARVRGSAAGMEPPDDARLVNGWYSYTPQIRAPRELRLTRSEFTPDYSWCHNGQCQPLSHWIASDGGVTLLTACREPGLRNPPAMLPR</sequence>
<keyword evidence="3" id="KW-1185">Reference proteome</keyword>
<organism evidence="2 3">
    <name type="scientific">Hydrogenophaga taeniospiralis CCUG 15921</name>
    <dbReference type="NCBI Taxonomy" id="1281780"/>
    <lineage>
        <taxon>Bacteria</taxon>
        <taxon>Pseudomonadati</taxon>
        <taxon>Pseudomonadota</taxon>
        <taxon>Betaproteobacteria</taxon>
        <taxon>Burkholderiales</taxon>
        <taxon>Comamonadaceae</taxon>
        <taxon>Hydrogenophaga</taxon>
    </lineage>
</organism>
<keyword evidence="1" id="KW-0732">Signal</keyword>
<evidence type="ECO:0000313" key="2">
    <source>
        <dbReference type="EMBL" id="MDG5977205.1"/>
    </source>
</evidence>
<reference evidence="2" key="1">
    <citation type="submission" date="2013-01" db="EMBL/GenBank/DDBJ databases">
        <title>Genome draft of Hydrogenophaga taeniospiralis 2K1.</title>
        <authorList>
            <person name="Gomila M."/>
            <person name="Lalucat J."/>
        </authorList>
    </citation>
    <scope>NUCLEOTIDE SEQUENCE</scope>
    <source>
        <strain evidence="2">CCUG 15921</strain>
    </source>
</reference>
<accession>A0A9X4NZJ1</accession>
<evidence type="ECO:0000256" key="1">
    <source>
        <dbReference type="SAM" id="SignalP"/>
    </source>
</evidence>
<feature type="signal peptide" evidence="1">
    <location>
        <begin position="1"/>
        <end position="20"/>
    </location>
</feature>
<name>A0A9X4NZJ1_9BURK</name>
<comment type="caution">
    <text evidence="2">The sequence shown here is derived from an EMBL/GenBank/DDBJ whole genome shotgun (WGS) entry which is preliminary data.</text>
</comment>
<evidence type="ECO:0000313" key="3">
    <source>
        <dbReference type="Proteomes" id="UP001152876"/>
    </source>
</evidence>
<dbReference type="AlphaFoldDB" id="A0A9X4NZJ1"/>
<gene>
    <name evidence="2" type="ORF">H010_18228</name>
</gene>
<dbReference type="RefSeq" id="WP_068175284.1">
    <property type="nucleotide sequence ID" value="NZ_AOGK01000017.1"/>
</dbReference>